<accession>A0ACC0WNS8</accession>
<dbReference type="EMBL" id="CM047589">
    <property type="protein sequence ID" value="KAI9920392.1"/>
    <property type="molecule type" value="Genomic_DNA"/>
</dbReference>
<organism evidence="1 2">
    <name type="scientific">Peronosclerospora sorghi</name>
    <dbReference type="NCBI Taxonomy" id="230839"/>
    <lineage>
        <taxon>Eukaryota</taxon>
        <taxon>Sar</taxon>
        <taxon>Stramenopiles</taxon>
        <taxon>Oomycota</taxon>
        <taxon>Peronosporomycetes</taxon>
        <taxon>Peronosporales</taxon>
        <taxon>Peronosporaceae</taxon>
        <taxon>Peronosclerospora</taxon>
    </lineage>
</organism>
<dbReference type="Proteomes" id="UP001163321">
    <property type="component" value="Chromosome 10"/>
</dbReference>
<gene>
    <name evidence="1" type="ORF">PsorP6_015483</name>
</gene>
<protein>
    <submittedName>
        <fullName evidence="1">Uncharacterized protein</fullName>
    </submittedName>
</protein>
<evidence type="ECO:0000313" key="2">
    <source>
        <dbReference type="Proteomes" id="UP001163321"/>
    </source>
</evidence>
<reference evidence="1 2" key="1">
    <citation type="journal article" date="2022" name="bioRxiv">
        <title>The genome of the oomycete Peronosclerospora sorghi, a cosmopolitan pathogen of maize and sorghum, is inflated with dispersed pseudogenes.</title>
        <authorList>
            <person name="Fletcher K."/>
            <person name="Martin F."/>
            <person name="Isakeit T."/>
            <person name="Cavanaugh K."/>
            <person name="Magill C."/>
            <person name="Michelmore R."/>
        </authorList>
    </citation>
    <scope>NUCLEOTIDE SEQUENCE [LARGE SCALE GENOMIC DNA]</scope>
    <source>
        <strain evidence="1">P6</strain>
    </source>
</reference>
<comment type="caution">
    <text evidence="1">The sequence shown here is derived from an EMBL/GenBank/DDBJ whole genome shotgun (WGS) entry which is preliminary data.</text>
</comment>
<keyword evidence="2" id="KW-1185">Reference proteome</keyword>
<sequence length="61" mass="7190">MDENQHERHMTRVQRQAYLVVFLQETSNGKKLLGPIPMLKRAIISIYFGVRDHLPLLFSPR</sequence>
<name>A0ACC0WNS8_9STRA</name>
<proteinExistence type="predicted"/>
<evidence type="ECO:0000313" key="1">
    <source>
        <dbReference type="EMBL" id="KAI9920392.1"/>
    </source>
</evidence>